<dbReference type="InterPro" id="IPR000073">
    <property type="entry name" value="AB_hydrolase_1"/>
</dbReference>
<dbReference type="PRINTS" id="PR00111">
    <property type="entry name" value="ABHYDROLASE"/>
</dbReference>
<keyword evidence="1 3" id="KW-0378">Hydrolase</keyword>
<dbReference type="Pfam" id="PF00561">
    <property type="entry name" value="Abhydrolase_1"/>
    <property type="match status" value="1"/>
</dbReference>
<feature type="domain" description="AB hydrolase-1" evidence="2">
    <location>
        <begin position="28"/>
        <end position="249"/>
    </location>
</feature>
<evidence type="ECO:0000259" key="2">
    <source>
        <dbReference type="Pfam" id="PF00561"/>
    </source>
</evidence>
<dbReference type="SUPFAM" id="SSF53474">
    <property type="entry name" value="alpha/beta-Hydrolases"/>
    <property type="match status" value="1"/>
</dbReference>
<dbReference type="InterPro" id="IPR050266">
    <property type="entry name" value="AB_hydrolase_sf"/>
</dbReference>
<protein>
    <submittedName>
        <fullName evidence="3">Alpha/beta hydrolase</fullName>
    </submittedName>
</protein>
<gene>
    <name evidence="3" type="ORF">G3M99_09045</name>
</gene>
<dbReference type="Proteomes" id="UP000481872">
    <property type="component" value="Unassembled WGS sequence"/>
</dbReference>
<name>A0A6M0H392_9CLOT</name>
<dbReference type="GO" id="GO:0016787">
    <property type="term" value="F:hydrolase activity"/>
    <property type="evidence" value="ECO:0007669"/>
    <property type="project" value="UniProtKB-KW"/>
</dbReference>
<dbReference type="RefSeq" id="WP_199869922.1">
    <property type="nucleotide sequence ID" value="NZ_JAAGPU010000014.1"/>
</dbReference>
<dbReference type="Gene3D" id="3.40.50.1820">
    <property type="entry name" value="alpha/beta hydrolase"/>
    <property type="match status" value="1"/>
</dbReference>
<dbReference type="EMBL" id="JAAGPU010000014">
    <property type="protein sequence ID" value="NEU04997.1"/>
    <property type="molecule type" value="Genomic_DNA"/>
</dbReference>
<evidence type="ECO:0000256" key="1">
    <source>
        <dbReference type="ARBA" id="ARBA00022801"/>
    </source>
</evidence>
<keyword evidence="4" id="KW-1185">Reference proteome</keyword>
<sequence length="265" mass="30642">MEHKIIKSERGITHYWINRNLDKNARCIVFTHGLTANHMMFEKQVEYFSKEYTIITWDVPLHGESRPYINFSYENTAIELKSILDAENIKKVILVGMSMGGYPSQEFAIQYADRVSAFIALDTTPFGLSYYSVLDRWWLKQVELMAKCIPDKMLRNSMAKAVSKTRYAYDMMLKMLNPLSKTDIVEQMGIAYGSVFDRKESVHFNFPVLILLGEYDKTGKVKQYCEAWSKKDGYPLHIIKGASHFSNADNYDDVNKEISDFICGL</sequence>
<dbReference type="PANTHER" id="PTHR43798">
    <property type="entry name" value="MONOACYLGLYCEROL LIPASE"/>
    <property type="match status" value="1"/>
</dbReference>
<evidence type="ECO:0000313" key="4">
    <source>
        <dbReference type="Proteomes" id="UP000481872"/>
    </source>
</evidence>
<dbReference type="InterPro" id="IPR029058">
    <property type="entry name" value="AB_hydrolase_fold"/>
</dbReference>
<dbReference type="GO" id="GO:0016020">
    <property type="term" value="C:membrane"/>
    <property type="evidence" value="ECO:0007669"/>
    <property type="project" value="TreeGrafter"/>
</dbReference>
<comment type="caution">
    <text evidence="3">The sequence shown here is derived from an EMBL/GenBank/DDBJ whole genome shotgun (WGS) entry which is preliminary data.</text>
</comment>
<accession>A0A6M0H392</accession>
<evidence type="ECO:0000313" key="3">
    <source>
        <dbReference type="EMBL" id="NEU04997.1"/>
    </source>
</evidence>
<organism evidence="3 4">
    <name type="scientific">Clostridium senegalense</name>
    <dbReference type="NCBI Taxonomy" id="1465809"/>
    <lineage>
        <taxon>Bacteria</taxon>
        <taxon>Bacillati</taxon>
        <taxon>Bacillota</taxon>
        <taxon>Clostridia</taxon>
        <taxon>Eubacteriales</taxon>
        <taxon>Clostridiaceae</taxon>
        <taxon>Clostridium</taxon>
    </lineage>
</organism>
<dbReference type="AlphaFoldDB" id="A0A6M0H392"/>
<reference evidence="3 4" key="1">
    <citation type="submission" date="2020-02" db="EMBL/GenBank/DDBJ databases">
        <title>Genome assembly of a novel Clostridium senegalense strain.</title>
        <authorList>
            <person name="Gupta T.B."/>
            <person name="Jauregui R."/>
            <person name="Maclean P."/>
            <person name="Nawarathana A."/>
            <person name="Brightwell G."/>
        </authorList>
    </citation>
    <scope>NUCLEOTIDE SEQUENCE [LARGE SCALE GENOMIC DNA]</scope>
    <source>
        <strain evidence="3 4">AGRFS4</strain>
    </source>
</reference>
<proteinExistence type="predicted"/>
<dbReference type="PANTHER" id="PTHR43798:SF31">
    <property type="entry name" value="AB HYDROLASE SUPERFAMILY PROTEIN YCLE"/>
    <property type="match status" value="1"/>
</dbReference>